<protein>
    <submittedName>
        <fullName evidence="1">Uncharacterized protein</fullName>
    </submittedName>
</protein>
<gene>
    <name evidence="1" type="ORF">Y1Q_0002383</name>
</gene>
<organism evidence="1 2">
    <name type="scientific">Alligator mississippiensis</name>
    <name type="common">American alligator</name>
    <dbReference type="NCBI Taxonomy" id="8496"/>
    <lineage>
        <taxon>Eukaryota</taxon>
        <taxon>Metazoa</taxon>
        <taxon>Chordata</taxon>
        <taxon>Craniata</taxon>
        <taxon>Vertebrata</taxon>
        <taxon>Euteleostomi</taxon>
        <taxon>Archelosauria</taxon>
        <taxon>Archosauria</taxon>
        <taxon>Crocodylia</taxon>
        <taxon>Alligatoridae</taxon>
        <taxon>Alligatorinae</taxon>
        <taxon>Alligator</taxon>
    </lineage>
</organism>
<reference evidence="1 2" key="1">
    <citation type="journal article" date="2012" name="Genome Biol.">
        <title>Sequencing three crocodilian genomes to illuminate the evolution of archosaurs and amniotes.</title>
        <authorList>
            <person name="St John J.A."/>
            <person name="Braun E.L."/>
            <person name="Isberg S.R."/>
            <person name="Miles L.G."/>
            <person name="Chong A.Y."/>
            <person name="Gongora J."/>
            <person name="Dalzell P."/>
            <person name="Moran C."/>
            <person name="Bed'hom B."/>
            <person name="Abzhanov A."/>
            <person name="Burgess S.C."/>
            <person name="Cooksey A.M."/>
            <person name="Castoe T.A."/>
            <person name="Crawford N.G."/>
            <person name="Densmore L.D."/>
            <person name="Drew J.C."/>
            <person name="Edwards S.V."/>
            <person name="Faircloth B.C."/>
            <person name="Fujita M.K."/>
            <person name="Greenwold M.J."/>
            <person name="Hoffmann F.G."/>
            <person name="Howard J.M."/>
            <person name="Iguchi T."/>
            <person name="Janes D.E."/>
            <person name="Khan S.Y."/>
            <person name="Kohno S."/>
            <person name="de Koning A.J."/>
            <person name="Lance S.L."/>
            <person name="McCarthy F.M."/>
            <person name="McCormack J.E."/>
            <person name="Merchant M.E."/>
            <person name="Peterson D.G."/>
            <person name="Pollock D.D."/>
            <person name="Pourmand N."/>
            <person name="Raney B.J."/>
            <person name="Roessler K.A."/>
            <person name="Sanford J.R."/>
            <person name="Sawyer R.H."/>
            <person name="Schmidt C.J."/>
            <person name="Triplett E.W."/>
            <person name="Tuberville T.D."/>
            <person name="Venegas-Anaya M."/>
            <person name="Howard J.T."/>
            <person name="Jarvis E.D."/>
            <person name="Guillette L.J.Jr."/>
            <person name="Glenn T.C."/>
            <person name="Green R.E."/>
            <person name="Ray D.A."/>
        </authorList>
    </citation>
    <scope>NUCLEOTIDE SEQUENCE [LARGE SCALE GENOMIC DNA]</scope>
    <source>
        <strain evidence="1">KSC_2009_1</strain>
    </source>
</reference>
<sequence>MQKQRRRDGVMIKSLVSNLEVMGSICVPDCPRLPWNRMEGHMLRGKYRLQPLVMSLQNCQLTHELLGYSSMWTQLMEEIEYFISPGLSDSHSVTM</sequence>
<evidence type="ECO:0000313" key="1">
    <source>
        <dbReference type="EMBL" id="KYO23774.1"/>
    </source>
</evidence>
<dbReference type="AlphaFoldDB" id="A0A151MGX8"/>
<name>A0A151MGX8_ALLMI</name>
<evidence type="ECO:0000313" key="2">
    <source>
        <dbReference type="Proteomes" id="UP000050525"/>
    </source>
</evidence>
<accession>A0A151MGX8</accession>
<proteinExistence type="predicted"/>
<dbReference type="EMBL" id="AKHW03006178">
    <property type="protein sequence ID" value="KYO23774.1"/>
    <property type="molecule type" value="Genomic_DNA"/>
</dbReference>
<keyword evidence="2" id="KW-1185">Reference proteome</keyword>
<comment type="caution">
    <text evidence="1">The sequence shown here is derived from an EMBL/GenBank/DDBJ whole genome shotgun (WGS) entry which is preliminary data.</text>
</comment>
<dbReference type="Proteomes" id="UP000050525">
    <property type="component" value="Unassembled WGS sequence"/>
</dbReference>